<organism evidence="1 2">
    <name type="scientific">Fusarium albosuccineum</name>
    <dbReference type="NCBI Taxonomy" id="1237068"/>
    <lineage>
        <taxon>Eukaryota</taxon>
        <taxon>Fungi</taxon>
        <taxon>Dikarya</taxon>
        <taxon>Ascomycota</taxon>
        <taxon>Pezizomycotina</taxon>
        <taxon>Sordariomycetes</taxon>
        <taxon>Hypocreomycetidae</taxon>
        <taxon>Hypocreales</taxon>
        <taxon>Nectriaceae</taxon>
        <taxon>Fusarium</taxon>
        <taxon>Fusarium decemcellulare species complex</taxon>
    </lineage>
</organism>
<protein>
    <submittedName>
        <fullName evidence="1">Uncharacterized protein</fullName>
    </submittedName>
</protein>
<name>A0A8H4KXR9_9HYPO</name>
<evidence type="ECO:0000313" key="2">
    <source>
        <dbReference type="Proteomes" id="UP000554235"/>
    </source>
</evidence>
<dbReference type="OrthoDB" id="3485856at2759"/>
<keyword evidence="2" id="KW-1185">Reference proteome</keyword>
<dbReference type="Proteomes" id="UP000554235">
    <property type="component" value="Unassembled WGS sequence"/>
</dbReference>
<proteinExistence type="predicted"/>
<sequence length="136" mass="15242">MPTNHKTYYATLPLSGEPVTSPDESQLWHLLEPLADPRSLEPLPQGIATFHLSEKRCGLFLKALKERPALWGLVDDKVRHDYDPSKEYLVVQTPSSLHDYLTSFIAERIQNQLRKASALGADISGFVDKLVNGRSS</sequence>
<gene>
    <name evidence="1" type="ORF">FALBO_14592</name>
</gene>
<dbReference type="AlphaFoldDB" id="A0A8H4KXR9"/>
<dbReference type="EMBL" id="JAADYS010002389">
    <property type="protein sequence ID" value="KAF4458661.1"/>
    <property type="molecule type" value="Genomic_DNA"/>
</dbReference>
<evidence type="ECO:0000313" key="1">
    <source>
        <dbReference type="EMBL" id="KAF4458661.1"/>
    </source>
</evidence>
<reference evidence="1 2" key="1">
    <citation type="submission" date="2020-01" db="EMBL/GenBank/DDBJ databases">
        <title>Identification and distribution of gene clusters putatively required for synthesis of sphingolipid metabolism inhibitors in phylogenetically diverse species of the filamentous fungus Fusarium.</title>
        <authorList>
            <person name="Kim H.-S."/>
            <person name="Busman M."/>
            <person name="Brown D.W."/>
            <person name="Divon H."/>
            <person name="Uhlig S."/>
            <person name="Proctor R.H."/>
        </authorList>
    </citation>
    <scope>NUCLEOTIDE SEQUENCE [LARGE SCALE GENOMIC DNA]</scope>
    <source>
        <strain evidence="1 2">NRRL 20459</strain>
    </source>
</reference>
<comment type="caution">
    <text evidence="1">The sequence shown here is derived from an EMBL/GenBank/DDBJ whole genome shotgun (WGS) entry which is preliminary data.</text>
</comment>
<accession>A0A8H4KXR9</accession>